<keyword evidence="3" id="KW-0347">Helicase</keyword>
<reference evidence="3 4" key="1">
    <citation type="submission" date="2023-03" db="EMBL/GenBank/DDBJ databases">
        <title>Isolation and description of six Streptomyces strains from soil environments, able to metabolize different microbial glucans.</title>
        <authorList>
            <person name="Widen T."/>
            <person name="Larsbrink J."/>
        </authorList>
    </citation>
    <scope>NUCLEOTIDE SEQUENCE [LARGE SCALE GENOMIC DNA]</scope>
    <source>
        <strain evidence="3 4">Alt3</strain>
    </source>
</reference>
<dbReference type="EMBL" id="CP120983">
    <property type="protein sequence ID" value="WLQ67633.1"/>
    <property type="molecule type" value="Genomic_DNA"/>
</dbReference>
<dbReference type="InterPro" id="IPR001650">
    <property type="entry name" value="Helicase_C-like"/>
</dbReference>
<keyword evidence="3" id="KW-0547">Nucleotide-binding</keyword>
<sequence length="1316" mass="144323">MGSPTRNEARRSTPMSERDHLVEDLVAEILGPRGGPIERLEGDEDPLDEYIVGVLAPFSSPSVEADSDQELVGDEVSGGDDDLDPGEPVSGHQPADAGLPSLVLDPRARPSSLGVSLAVSAPDRPRLDICCTWARYRKEANGEWSREPHGAVWRDVDCSVDVPLSDLADPGVVVRVRSRRDSGGIWKISVFMVNQSAVESDHLSPSDHVFQPQVRLRCQDGVELVPLEHQHLAQDEEDESLALLYEDRPVLARGHLCSAVWRQVDPERPHPGGLEGTRPPFRWSDGRHLFDDGTVAEFEPADVRSEFVPVVPVNAPDKGWSADAGDPPELDPVELAQITDGAVLRLRLEPLADAYERWIEGQACGVEGHAPGTPAQRHLSGCRRALDRIRDGIELLAGDRDALLAFCFANRAIAVQSQWTKGRVNRWWPFQLAFQLVNLRGIVDDAHEDRDVCDLLWFPTGGGKTEAYLGLAAFTLALRRLRAERGQEPGGGAGVTVLSRYTLRLLTIQQYRRALAMVTACELLRVSGSPGQRGWRPSGWEDLGDVPWGSTRFSVGLWVGGNVTPNNLQDLEYRDANNRIITAHGAISILEGEEGEGDPAQILNCPACRSTLAIPPEGLREGDTGVLHFVVGDPDPALGPDVAPQLSEEPFYVTAITVTRHPDPSFATVSVRFRVTADVSDQSVDKWFNGRARRLLGSRSWLVSARASRPGYFVRTAEWGRQRSEKPVEFEIFCPNPKCPLNSDLAWSEATEVGAWPVLAAFDRGDGSSTHCPVPAWTVDDQVYARCPSMVVATVDKFARLAFEPRAGALFGNVDRLNEHLGYYRGWAPPAGPATLPRNAREEVTSGNDVPVRGFRPPDLVLQDELHLIEGPLGSMVGLYEAGIDLLSTVHDGENTVRPKYVASTATVRRAEEQVRSLFDRSLQVFPPQGLRAEETFFSSTGSSHPLDAQEAGRLYVGVVAPGRGAQTPIVRMWSRLLQTPRNRLEAGVAQAELDPFWTLVGYFNAIRELAGAVALARQDIPQRLGSVAAAPRTLDEQEPMELSSRTSSLRLPGMLEELGVRLGPGREPANAVVATSMFGTGVDVDRLGLMVVHGQPKTTSSYIQATGRVGRGVGGLVVTFYRASRPRDLSHYEYFTGYHTTLYRHVEPVTVNPFAPRARDRALGPVMVSVLRQAARIPTAAGSVEVDERWRIQQRLSNGGWFCRAHEMSDAHTDPEVDLLPGILEERAAQQPPLRRPPPSETENHARSELEHWREVADRVGNALLYHESTVTRPASRPVVLGDLAHLVANMDEAYENAPNSLREVEATTTIKGRG</sequence>
<dbReference type="Pfam" id="PF00271">
    <property type="entry name" value="Helicase_C"/>
    <property type="match status" value="1"/>
</dbReference>
<feature type="compositionally biased region" description="Acidic residues" evidence="1">
    <location>
        <begin position="65"/>
        <end position="85"/>
    </location>
</feature>
<dbReference type="InterPro" id="IPR027417">
    <property type="entry name" value="P-loop_NTPase"/>
</dbReference>
<dbReference type="NCBIfam" id="NF038326">
    <property type="entry name" value="DISARM_DrmAL"/>
    <property type="match status" value="1"/>
</dbReference>
<feature type="region of interest" description="Disordered" evidence="1">
    <location>
        <begin position="1229"/>
        <end position="1250"/>
    </location>
</feature>
<proteinExistence type="predicted"/>
<accession>A0ABY9JM64</accession>
<evidence type="ECO:0000259" key="2">
    <source>
        <dbReference type="PROSITE" id="PS51194"/>
    </source>
</evidence>
<protein>
    <submittedName>
        <fullName evidence="3">DISARM system helicase DrmA</fullName>
    </submittedName>
</protein>
<dbReference type="Proteomes" id="UP001224433">
    <property type="component" value="Chromosome"/>
</dbReference>
<feature type="region of interest" description="Disordered" evidence="1">
    <location>
        <begin position="58"/>
        <end position="104"/>
    </location>
</feature>
<feature type="region of interest" description="Disordered" evidence="1">
    <location>
        <begin position="1"/>
        <end position="20"/>
    </location>
</feature>
<name>A0ABY9JM64_9ACTN</name>
<keyword evidence="3" id="KW-0067">ATP-binding</keyword>
<evidence type="ECO:0000313" key="4">
    <source>
        <dbReference type="Proteomes" id="UP001224433"/>
    </source>
</evidence>
<dbReference type="SUPFAM" id="SSF52540">
    <property type="entry name" value="P-loop containing nucleoside triphosphate hydrolases"/>
    <property type="match status" value="2"/>
</dbReference>
<feature type="compositionally biased region" description="Basic and acidic residues" evidence="1">
    <location>
        <begin position="7"/>
        <end position="20"/>
    </location>
</feature>
<dbReference type="PROSITE" id="PS51194">
    <property type="entry name" value="HELICASE_CTER"/>
    <property type="match status" value="1"/>
</dbReference>
<dbReference type="GO" id="GO:0004386">
    <property type="term" value="F:helicase activity"/>
    <property type="evidence" value="ECO:0007669"/>
    <property type="project" value="UniProtKB-KW"/>
</dbReference>
<dbReference type="RefSeq" id="WP_306104633.1">
    <property type="nucleotide sequence ID" value="NZ_CP120983.1"/>
</dbReference>
<gene>
    <name evidence="3" type="primary">drmA</name>
    <name evidence="3" type="ORF">P8A20_30495</name>
</gene>
<organism evidence="3 4">
    <name type="scientific">Streptomyces glycanivorans</name>
    <dbReference type="NCBI Taxonomy" id="3033808"/>
    <lineage>
        <taxon>Bacteria</taxon>
        <taxon>Bacillati</taxon>
        <taxon>Actinomycetota</taxon>
        <taxon>Actinomycetes</taxon>
        <taxon>Kitasatosporales</taxon>
        <taxon>Streptomycetaceae</taxon>
        <taxon>Streptomyces</taxon>
    </lineage>
</organism>
<feature type="domain" description="Helicase C-terminal" evidence="2">
    <location>
        <begin position="984"/>
        <end position="1151"/>
    </location>
</feature>
<evidence type="ECO:0000313" key="3">
    <source>
        <dbReference type="EMBL" id="WLQ67633.1"/>
    </source>
</evidence>
<dbReference type="SMART" id="SM00490">
    <property type="entry name" value="HELICc"/>
    <property type="match status" value="1"/>
</dbReference>
<dbReference type="Gene3D" id="3.40.50.300">
    <property type="entry name" value="P-loop containing nucleotide triphosphate hydrolases"/>
    <property type="match status" value="1"/>
</dbReference>
<evidence type="ECO:0000256" key="1">
    <source>
        <dbReference type="SAM" id="MobiDB-lite"/>
    </source>
</evidence>
<keyword evidence="4" id="KW-1185">Reference proteome</keyword>
<keyword evidence="3" id="KW-0378">Hydrolase</keyword>